<evidence type="ECO:0000313" key="1">
    <source>
        <dbReference type="EMBL" id="KAI8422813.1"/>
    </source>
</evidence>
<evidence type="ECO:0000313" key="2">
    <source>
        <dbReference type="Proteomes" id="UP001064048"/>
    </source>
</evidence>
<gene>
    <name evidence="1" type="ORF">MSG28_006558</name>
</gene>
<dbReference type="EMBL" id="CM046110">
    <property type="protein sequence ID" value="KAI8422813.1"/>
    <property type="molecule type" value="Genomic_DNA"/>
</dbReference>
<comment type="caution">
    <text evidence="1">The sequence shown here is derived from an EMBL/GenBank/DDBJ whole genome shotgun (WGS) entry which is preliminary data.</text>
</comment>
<keyword evidence="2" id="KW-1185">Reference proteome</keyword>
<sequence length="7183" mass="825546">MTQNATISFIDEQERVQKKTFVNWINSHLSKRIPPLRIDDLIRDLRDGTKLLALLEVLSGEKLPMERGRVLRRPHFLSNANTALRFLAGKRIKLVNINAADLVDGRPAVVLGLIWTIILYFQIEENSRALEYLGGSRCASVMSQESGAATPTHRAEERWKQGAKKTLLQWVANALPNDSYAPHGGALEAGRQENAAAVGRKRTAQMSSSGGSKVSSIRSNKATLTHRAEKRWKRGAKKRLLQWVANALPKSSEVTPKHRTEERWKQGAKKTLLQWVVNALPKDSNIQVSDFGPSWRDGVAFLAIIDAIKANLINLAEMKRKTNRQRLEHAFDVAESELGIARLLDAEDVDVEKPDERSIMTYVAQFLHKYPEPKTTGPDAVAAVQEEYESLRMWLTERVTIIQRHYDTRTLSRNYEDYVRAENDRLAREPVYQKLEKLMYTQSLVAIAPKSWRELVSLWTELERLHRRWLWLLDSDLPGDFSMVGEWLARAEYLLYFDEIPTNLDERTAAIISEKLEEHSSFFASLPEVIDRFEAALRSPDAARIPGERLQEMKERLETVSRRAPQRKARLKYLEHKCCIVAFTELTKAKLATWTGKYGRIDHVRALLDDYDNFVTKNKIFQEFDRAYVDIKEVAEEYKRVCQVDRTEAREIDAFLREVSESWRRVASEVRCARSVLEEVIAHWERWNTLADDFTAWLDKAQHMLRVSEDERLEFFQDLTVWKERHQLLGDAAGFLAATSSEEIASEVKRKYIEITERWERVWEEAERYVRGGDALRHRRELASGAAALDAWLRGADALLARAPRAATADIQAYIDQLLQLNSEIEHHEELFKTISRTFQNAIAELPRDEVESNMATLKQQKEALVRVRATVPVKLHQYRQLLVQHESLEGGQREIGQWLDKADEALRTTVETRREVITERYESHRSFFSRTTYYRSMLESKNKVFQNIVKAADADRSADVTEQVRLMRDLNDRFAHISSEATRRESELQRLVRAWEDFESKKRAVEEWASRAEALLADTRVDSKQAVDFHKRFFQGADERAVAELVRSGRELIELVSEAERPQVVGTVEALQRRWRELLARAPPHLMRLEFRLDEAVFAHCIKDIEKEIVYEEQVASSLDDPEVGKIIKRAYNQSDDADGILIRNEEYFRNQGKVMQVEHCLQNLKKIATSYTQQTEDTSLEEALRKCEQQWESTVHRVEHFRQQLQRIPAKWDAYREKFREMERWMDHVDKTMDSIVREVDSAEAFEREKTIFQNICREADRKREDMKWLVQTLDMLTNHCSELEAQEEQVKLENLIARYKNLIPTIEITMIKTETYTRCYTYRREVHEVICILETAKEQAMVEPEPQSLQHVEQLVLEQQSAVQKLDRQRPSVMSMLQRGKELIKDANAPAFVREDVRNLETGWNTAYETSNDRLHKLRDTQKVWSNYEYQKEELLSDLDRIESYVAHPGLELGVTNIARELQETRTFNADIEKAKSEKLPQLQHAYAELQSLTANKPKLVIEKDLENIGRKLDRVQDEVQTKVEHLERFNEEWVKVEHKLEHVREWIKKESPVLISQIRSENITPEERVIKSQALQKTIAEKLDVIKGVAEKGTKLAVEHKVQDANRLKGEVALLEKMMADLQRSTEHQTKVVEHDLASWQKYQKGVIEIKPWIEEAEMKLGSVPKPSTLAEAQQMQQQSKALLTDCDKQLMNLQILSSVSHQLSGKTSAPDEVDAIHSRWAVIHDQADQWNNKLDKLVTNWENFDREAQKLETWIENGEKLISSRSVTVDSPQVEKLDRELNKLKSFGNEISQQQAKIISLSQTCDNICHSIQPEGATLLKNNVANIKQRTNDLAETVRGRVNELSDKIIIRQEFMTKLHTFDNWITDFRRKTESYDQIGADKVEPALQSMHVLLQEHAAKAPEFADIYNEIKNMTLASHPDESRSLSDTYSNIAEHYQIIESNIQQNKGVLQKWSDLLNWYEDNKQQLGHIQYQIEGQKLTPESYEVLRQELVNIITKIPEWKSNVALLDGPSRVKVTDQNSGRIISPTSLVREIEMKADALLNQVTTKRDLVQKVGARWDKFNIQHNALTEVLHNVQSVLNDMAQKPVPLTEASIQDMTEELDKLDSNLREKQSVRKELREEGLHLMREDQPNMGTIQNALSTADNNWDQIVNAMRDSKNKYILLSSTLQELKNFTIAFDREMTRAEQLHGECKDAPQDYVQTAHALDKAKKAYEILKRSKGLLDQMDLIKQSILKQASTLGGFDTSPLEEAFLNSQAQWEKANDAIIKRIQDLESQLIVWRQIDDTKNQVITWLSETGQNLANASDNLEIRFGQSHLTKYKEELPIYLGLKNSIKAKCEQIMNLNKNIPIGQVSSIIEYLDNEFEALETLANNLEGAVSSLETKENKLKDTIKRLSDSVSKIRDDIIQCDDMTGDNAKILDRLKKCQSCKAKLQDLNDEIDNLAQNVSEMNANYPGFYESLVPKELSGLQKRFESVLIHANKTETTLLTFLQKLFTDKLAMFNRNLKILDDKTRWCMPDADSDKYNLEVKNAALADVENGLVDCTAKVKELKEACDILHFVAEPACAQEAAQQTEKARKNLDVLTSNYDQIKSKLRENIEAWQEYETLLEDVSEWLKEKENRVRQEAANLLTLDEIDSKIVDIETLNREIKDYGDKVNKLTVIGENIMSQNPDSRVLQYINHLVTRYQTVSKFMDNHLIRLKNLRDNKGKYNKSIAEFKNWLQDANSKIQELSAMSKHAKPTPTDLEQVKKLNENKEIGQKLLNNAIESGESLFSGITPEDREVVRNELRALRDYFEESVDSLNNVIKDIETTINKRSSFDDTFNQVQKWISDKEKELGESKLCATLPEKKAQLHANKILHQEVELHQSMLTQLTEKIKLMPDDEAEKSLSKTIARYKNMAKELQDRIDVCESHVAEHEKYVQMFEDTRDRLNHIVAENSMLNYGVVSQKDDVDAKIAAIEKVTSKAQIIENDLDGLKSHLTSVLKSTSSNGHPILISEYEQLSATWNQFTSQCKAQDEKLKETLKQWNESQKTLDELEEWLKVKENQLRDQSLKSTLEAKIAHLQKVKEMQKELESRSGDFSALARSGSTQNVASESDITTKTSKLATRYHTLKNLVSETISKYELFVSEHKEFENDYNDMENWLMGMLGELQDLNEIVGDYAVLQEKQNKAKELYETRTKKTPAFEEFLSLGEKLYTHTSPDGREVIRQKIRKIRTLWDSFGDSFQETVNKLDQCLLQFSDFSLAQEQLTKWLKDVEKAMQRHTELKASLEEKKAQLQNHKIMHQEIMTHQQLVESVCDKAQQLVDQTHDASLNVYLQSIKQLFQNIVTKSQNLQDNLEDCVKRHEDLVRLIQQYKEWLGSQSEKLLDIENATGEKPEITRKLQSAVALKDIEKIGSKKLDEIRSVFTSVSKSTSEPGNAAIKAEIDNLLDQLRNSVDSIGASEQKLKHTLDIWNKFDSSIESITEWLKDKESQCRDQSLCSTLQEKEAQLQRYVDLRNSINAKEKEIDAFVDDSHSLIQLSGVERLKPLVTQISSRYQQLHVISKEIVNHWTELVADHKKYVQLHNEFDAWLRPLEEQLSQMVTKEDKLTIESKGSKLQVFLLERDNGEHKIGILTSAGDKVLPETAANGRENIRSEIRALRERWDKLNDTILQQQKEYESQTLQWSSYQDVLQQTLSWLDEKEKIVDGEDKAVLNSAQEIKSKLLKNKTLLQEIYSHKRVIETVTEKAKSVVATLHSGKGESDEMAGIIKSVWDRYNALTSRLSAIIDKHETNFEVYQQFADQQKSLQDYQKHLWDRLHLLSDFTGNKAALQSKMAKIQELLDAIPTGNNKLKILQDLIESNGAKLSPRGKEGMSRELALLRADLEKFTATVHDVKRGIEEKIQQWVEFDSANDRLQHWLSDTEMSLKTYSPKATLEEKVDQLNKYQDLCKAIDNHENDLSAVITLGEALDQAILANLKKTENDVDKLTDEFSDLIENCNDTRITMNLQQMTSRFQSVQSTAKELVKKCEQAVNDHNAYQEKYNQCTDWIKAAQYKFEECNKNLSNTPEGIKAKRESLNDLLSQRRNATLLVNNTFELGEKLYPSTSPEGKELIEQQLQDIQQAIDNLYDSITKAERDLDSELNKWSSFEDNLKTVQQWLTAAENNLPKEIELKATLDEKRNQLNVYRASLQDAISHQQDIVNLEAKAQSLPDVTKEITKEINILQQRHNAILARAKSFVEQYEAIVNNHQQYTKAVMDLQEWVEATHNTAQLWGDVNLERVALSSNCEKLKSLQHTLPEEKSRIDKIRSLGEKVLPGTISGGQANIRNQIDASHQEWEGLVSFISKTIDSLENKIQQWNEYENMKDQCLAWIRNTDTQIHAVDLKATLVEKQEQFKKFQELQGEVRAKELEIDNITEKAQNLYTGVLGPRGSQISDLSVKYQTLSQKVKDLTNRWQQYVKTHQEFTSNVTECSQWIEELRDKLDFCADLSSCSQDDLETKLVLIQNLLLAKDEGFTKVQSLVELAQNVMANTAPAGHDAINNSLVALQEQWSALLSRMIETKNILDDSVTKWAGFLEQIQLIEKSNTWMENMLSELSPYESSMSDKRVQLEKLKEVEEKARCDRLEVDTLKAKAAEMLASGQQNQVASKAQETLNKFDSLYDKIKKLLADREEHYKDHRLYKEAHDELIQWLSRAREKVPSLKSKPLSDKLAIENSVAPLDALINKQAQGELLLEHLQHTGEVLLASTSPEGQVVIKNEMKALKESFDDLFNEIKRQKSQLEDTVSQWRDYKDEYERLSDWLQQKEIHIKNQKLALLGTAKEKGAQVNEVKEIVDQLNKGKADIDKFNASAAGLLSSHLDTYVNNQLRHLNSRYQVLVNMANDVLKKVETNYEQHQTYDDNYVKTKKWIDDAWEITRSGSDAGSNSSKEALQKRLEQIEDLLKRREEGQNLVHATVNSGEKVLRNTRSDGKDKINTQLKELQNEWDRLVKKMTTAKVHLETAMLQWADYSSSYSQLQQWISDREAKLQEVCEQKVAKSKKGQDRLAGLTAGLSIGERKATLRQTNNIVQDIVSFEPMIQSVTSKASELMQQAPASEITSKYETLSKQAKDLYEKQREAVEQHQAFIDAGSDFVQWIRAAKERLGKCSDATGDKESLSSKISQLKVLESELPEGQAKLQKALEQGEISCGLADDEDREEIEEEVALMQEEYDTYVEQLNNTKALIEGGIVKWTEYEEQYKEALDWLSKTEKLVQSFNNLQNSLEQKKVVLEEFQGHLQTLFDWQTELDKLNVHAQTLLETCSDTRVSNGITQLTTKYNALLSLAKEVMKRLEVHYQEHQQHNALYGECQDWLDRTREKLNQCAEIPHTLQEVNSKLNTVKLLRQSLEQGQNKLRYLLELKEKVIMNTEQAGAAKIQEDTDNLKQEFDKLIADLQDVRNKLTSRASQFDDISKIHKLLVEWLDDIDQKIQSDDSLLNDLSEKKAKLEKFKTFNRDIESHSDLVKRLKEKLQEDASLKSKEIDDTLKRYEDIRKTVNDMISKLDDYVKSHIQYKESYDSFYDWIRNCKMEIQQCSDSHGEKEEVQKKLQNVNKIIESLPKGEALLKKAVELSNAVLKTTGNEGKDNINQEIKQLKIEWENLQQICKDTKKLLEKCLSAWSDFIETSDKMSKWVKEFDNKLKSVQKVDKITPEHLDKCRELLAEALGNKHVLEELNDRCENLMELSACAWVRDKTVNLQTEYTTLLTKIQSLVSNGEKNLSDHTEFIKAKNELQQWLETAHGTVHDSIGVGDIDATKDKLETVKLVSNRMTEGHHLLVVLQEAFKKALNNTPPEEQDGLRNDVKVLQESWDQLKIDLNSITAQLKAAIGKWEDFEDSKNKMNQWINDTQQNLDKVPPTGGELGEMKTLLEKYKHIEDEIKNKKPELERLKSEAAELSSWAKKPAAKESVTEIEKKCNALKAKCAAKKAELESEIKDYNQYHQSLQDTEKWLLQISFQLMAHNSLYIANREQTEEQLAQHAVLLDDIQKYRSTLDDLEGKGRAQIERYEATTPSIRDTVGKQLKNVNDSHKSLLATALQIERRLREGLAKFKEYEDTLESILNNLDDCEPAITELDVPVDGLSHGRELLDKARALHNRLQTEKSRLSAAVAACSAAAASVSRPSSPADTAPLPIPPRELHVRARLEDLIDQKRVSEVTATKRVDVLLKNAEEPEFAEKLVAFEQKVQSHLETLGDAVHGMEEAMKQVVEIQDWINVHKALARDWLANPSKLRPEAAKQDMAAMNDALASLSEKRNRLLTEIPTEGLEDEINLEEELDDLEDDILKAISREKGNQGIIDDYRTKFQEIHDWFDSVLKKMCVADKGSGLPCPQKLSALKELITEFEQSGKDKVDNIKSVGSQVINIVSNLESQQVEEQMKSVERRYNDIAKRIQRKLQMLEITYKAIDGTKSEVNAQNEWMQKEIDNMHHPEPLGYESKSVKERQKKVANLLKETDGKKTIIDSLEKKVSNIQSELEPSEQTQLESELAELSSKQKQLASLIKQEIERLGPSHEDRRKLENDIEKAKNWLKNKLAEIKKLGGPVPLETAKVEKEIAIHKKHQNDLSEFNNDTLGEVMRQGNAVSKDCSPEDRAKLQAILENLNKSYTSAKVDIDDKLAALNKLMHGRNDFESELAKCQSWLNEAEVAATPELRTSSLQVLEEQLAKFEKLSKEAEDVEKNISKIKDKSKDILDTLSDSNKLQLKEQVNVLSDRFARINAIINDRKNVLLKHIKEYKDAAAKIAAALEFLAEIQNKLKALNKPIGSKVEDVQPIIQAYESILGDLKKNKAMLNELQGDLTADIEKSSDSLEDKIKRYDDIIVKIQGCEALLATATDKGQQIAAEGTVIDRNNITELLQSLKQQLLALRRTVESKRQEHERAAAEHKKLASDLSEILQWLHDNEAAVHSRPLLNRDVGSVDKKLVEHVNLAKSIQSYLDKLTKITDIIKNDDGVPGSLIEMVSEANSLQTSLPAELANREKYLQENKKHRQQYLQLVEKFNIWVNEAAIRLDMGKNGTDFENIESDLEEHKSFFNASEPEMKDLIGKRMQDIVDKIWASLAATEQEELSKEHQKHNQMLKNTLNSAKSRQAQLEQDLEIWKDFCQLVDKIKVMLDKNDIKDEPVTTVDALRLHLEKLNHAKNDLEMNQRTLILTPTQNE</sequence>
<name>A0ACC0JF96_CHOFU</name>
<protein>
    <submittedName>
        <fullName evidence="1">Uncharacterized protein</fullName>
    </submittedName>
</protein>
<organism evidence="1 2">
    <name type="scientific">Choristoneura fumiferana</name>
    <name type="common">Spruce budworm moth</name>
    <name type="synonym">Archips fumiferana</name>
    <dbReference type="NCBI Taxonomy" id="7141"/>
    <lineage>
        <taxon>Eukaryota</taxon>
        <taxon>Metazoa</taxon>
        <taxon>Ecdysozoa</taxon>
        <taxon>Arthropoda</taxon>
        <taxon>Hexapoda</taxon>
        <taxon>Insecta</taxon>
        <taxon>Pterygota</taxon>
        <taxon>Neoptera</taxon>
        <taxon>Endopterygota</taxon>
        <taxon>Lepidoptera</taxon>
        <taxon>Glossata</taxon>
        <taxon>Ditrysia</taxon>
        <taxon>Tortricoidea</taxon>
        <taxon>Tortricidae</taxon>
        <taxon>Tortricinae</taxon>
        <taxon>Choristoneura</taxon>
    </lineage>
</organism>
<proteinExistence type="predicted"/>
<reference evidence="1 2" key="1">
    <citation type="journal article" date="2022" name="Genome Biol. Evol.">
        <title>The Spruce Budworm Genome: Reconstructing the Evolutionary History of Antifreeze Proteins.</title>
        <authorList>
            <person name="Beliveau C."/>
            <person name="Gagne P."/>
            <person name="Picq S."/>
            <person name="Vernygora O."/>
            <person name="Keeling C.I."/>
            <person name="Pinkney K."/>
            <person name="Doucet D."/>
            <person name="Wen F."/>
            <person name="Johnston J.S."/>
            <person name="Maaroufi H."/>
            <person name="Boyle B."/>
            <person name="Laroche J."/>
            <person name="Dewar K."/>
            <person name="Juretic N."/>
            <person name="Blackburn G."/>
            <person name="Nisole A."/>
            <person name="Brunet B."/>
            <person name="Brandao M."/>
            <person name="Lumley L."/>
            <person name="Duan J."/>
            <person name="Quan G."/>
            <person name="Lucarotti C.J."/>
            <person name="Roe A.D."/>
            <person name="Sperling F.A.H."/>
            <person name="Levesque R.C."/>
            <person name="Cusson M."/>
        </authorList>
    </citation>
    <scope>NUCLEOTIDE SEQUENCE [LARGE SCALE GENOMIC DNA]</scope>
    <source>
        <strain evidence="1">Glfc:IPQL:Cfum</strain>
    </source>
</reference>
<dbReference type="Proteomes" id="UP001064048">
    <property type="component" value="Chromosome 10"/>
</dbReference>
<accession>A0ACC0JF96</accession>